<organism evidence="3 4">
    <name type="scientific">Triticum urartu</name>
    <name type="common">Red wild einkorn</name>
    <name type="synonym">Crithodium urartu</name>
    <dbReference type="NCBI Taxonomy" id="4572"/>
    <lineage>
        <taxon>Eukaryota</taxon>
        <taxon>Viridiplantae</taxon>
        <taxon>Streptophyta</taxon>
        <taxon>Embryophyta</taxon>
        <taxon>Tracheophyta</taxon>
        <taxon>Spermatophyta</taxon>
        <taxon>Magnoliopsida</taxon>
        <taxon>Liliopsida</taxon>
        <taxon>Poales</taxon>
        <taxon>Poaceae</taxon>
        <taxon>BOP clade</taxon>
        <taxon>Pooideae</taxon>
        <taxon>Triticodae</taxon>
        <taxon>Triticeae</taxon>
        <taxon>Triticinae</taxon>
        <taxon>Triticum</taxon>
    </lineage>
</organism>
<proteinExistence type="predicted"/>
<reference evidence="3" key="2">
    <citation type="submission" date="2018-03" db="EMBL/GenBank/DDBJ databases">
        <title>The Triticum urartu genome reveals the dynamic nature of wheat genome evolution.</title>
        <authorList>
            <person name="Ling H."/>
            <person name="Ma B."/>
            <person name="Shi X."/>
            <person name="Liu H."/>
            <person name="Dong L."/>
            <person name="Sun H."/>
            <person name="Cao Y."/>
            <person name="Gao Q."/>
            <person name="Zheng S."/>
            <person name="Li Y."/>
            <person name="Yu Y."/>
            <person name="Du H."/>
            <person name="Qi M."/>
            <person name="Li Y."/>
            <person name="Yu H."/>
            <person name="Cui Y."/>
            <person name="Wang N."/>
            <person name="Chen C."/>
            <person name="Wu H."/>
            <person name="Zhao Y."/>
            <person name="Zhang J."/>
            <person name="Li Y."/>
            <person name="Zhou W."/>
            <person name="Zhang B."/>
            <person name="Hu W."/>
            <person name="Eijk M."/>
            <person name="Tang J."/>
            <person name="Witsenboer H."/>
            <person name="Zhao S."/>
            <person name="Li Z."/>
            <person name="Zhang A."/>
            <person name="Wang D."/>
            <person name="Liang C."/>
        </authorList>
    </citation>
    <scope>NUCLEOTIDE SEQUENCE [LARGE SCALE GENOMIC DNA]</scope>
    <source>
        <strain evidence="3">cv. G1812</strain>
    </source>
</reference>
<reference evidence="4" key="1">
    <citation type="journal article" date="2013" name="Nature">
        <title>Draft genome of the wheat A-genome progenitor Triticum urartu.</title>
        <authorList>
            <person name="Ling H.Q."/>
            <person name="Zhao S."/>
            <person name="Liu D."/>
            <person name="Wang J."/>
            <person name="Sun H."/>
            <person name="Zhang C."/>
            <person name="Fan H."/>
            <person name="Li D."/>
            <person name="Dong L."/>
            <person name="Tao Y."/>
            <person name="Gao C."/>
            <person name="Wu H."/>
            <person name="Li Y."/>
            <person name="Cui Y."/>
            <person name="Guo X."/>
            <person name="Zheng S."/>
            <person name="Wang B."/>
            <person name="Yu K."/>
            <person name="Liang Q."/>
            <person name="Yang W."/>
            <person name="Lou X."/>
            <person name="Chen J."/>
            <person name="Feng M."/>
            <person name="Jian J."/>
            <person name="Zhang X."/>
            <person name="Luo G."/>
            <person name="Jiang Y."/>
            <person name="Liu J."/>
            <person name="Wang Z."/>
            <person name="Sha Y."/>
            <person name="Zhang B."/>
            <person name="Wu H."/>
            <person name="Tang D."/>
            <person name="Shen Q."/>
            <person name="Xue P."/>
            <person name="Zou S."/>
            <person name="Wang X."/>
            <person name="Liu X."/>
            <person name="Wang F."/>
            <person name="Yang Y."/>
            <person name="An X."/>
            <person name="Dong Z."/>
            <person name="Zhang K."/>
            <person name="Zhang X."/>
            <person name="Luo M.C."/>
            <person name="Dvorak J."/>
            <person name="Tong Y."/>
            <person name="Wang J."/>
            <person name="Yang H."/>
            <person name="Li Z."/>
            <person name="Wang D."/>
            <person name="Zhang A."/>
            <person name="Wang J."/>
        </authorList>
    </citation>
    <scope>NUCLEOTIDE SEQUENCE</scope>
    <source>
        <strain evidence="4">cv. G1812</strain>
    </source>
</reference>
<reference evidence="3" key="3">
    <citation type="submission" date="2022-06" db="UniProtKB">
        <authorList>
            <consortium name="EnsemblPlants"/>
        </authorList>
    </citation>
    <scope>IDENTIFICATION</scope>
</reference>
<protein>
    <recommendedName>
        <fullName evidence="5">Secreted protein</fullName>
    </recommendedName>
</protein>
<dbReference type="Gramene" id="TuG1812G0400000725.01.T01">
    <property type="protein sequence ID" value="TuG1812G0400000725.01.T01"/>
    <property type="gene ID" value="TuG1812G0400000725.01"/>
</dbReference>
<name>A0A8R7Q1I2_TRIUA</name>
<dbReference type="AlphaFoldDB" id="A0A8R7Q1I2"/>
<evidence type="ECO:0000256" key="1">
    <source>
        <dbReference type="SAM" id="MobiDB-lite"/>
    </source>
</evidence>
<accession>A0A8R7Q1I2</accession>
<evidence type="ECO:0000313" key="3">
    <source>
        <dbReference type="EnsemblPlants" id="TuG1812G0400000725.01.T01"/>
    </source>
</evidence>
<feature type="region of interest" description="Disordered" evidence="1">
    <location>
        <begin position="34"/>
        <end position="107"/>
    </location>
</feature>
<dbReference type="EnsemblPlants" id="TuG1812G0400000725.01.T01">
    <property type="protein sequence ID" value="TuG1812G0400000725.01.T01"/>
    <property type="gene ID" value="TuG1812G0400000725.01"/>
</dbReference>
<feature type="chain" id="PRO_5035713355" description="Secreted protein" evidence="2">
    <location>
        <begin position="27"/>
        <end position="107"/>
    </location>
</feature>
<evidence type="ECO:0008006" key="5">
    <source>
        <dbReference type="Google" id="ProtNLM"/>
    </source>
</evidence>
<dbReference type="Proteomes" id="UP000015106">
    <property type="component" value="Chromosome 4"/>
</dbReference>
<feature type="signal peptide" evidence="2">
    <location>
        <begin position="1"/>
        <end position="26"/>
    </location>
</feature>
<feature type="compositionally biased region" description="Low complexity" evidence="1">
    <location>
        <begin position="41"/>
        <end position="55"/>
    </location>
</feature>
<evidence type="ECO:0000313" key="4">
    <source>
        <dbReference type="Proteomes" id="UP000015106"/>
    </source>
</evidence>
<keyword evidence="2" id="KW-0732">Signal</keyword>
<evidence type="ECO:0000256" key="2">
    <source>
        <dbReference type="SAM" id="SignalP"/>
    </source>
</evidence>
<keyword evidence="4" id="KW-1185">Reference proteome</keyword>
<sequence>MRTTIHFYFCVSLSLVSFQYVTSTLSAERLPASRATWNGGRPRPTTSRRAAATLPGRRRGPCLASGAYRQASASPPQRCPWSRDPVATPAEALPTRGACLTQRRPRP</sequence>